<evidence type="ECO:0000256" key="10">
    <source>
        <dbReference type="ARBA" id="ARBA00022840"/>
    </source>
</evidence>
<accession>A0A5B2VFF1</accession>
<dbReference type="OrthoDB" id="9814580at2"/>
<protein>
    <recommendedName>
        <fullName evidence="4 13">Threonylcarbamoyl-AMP synthase</fullName>
        <shortName evidence="13">TC-AMP synthase</shortName>
        <ecNumber evidence="3 13">2.7.7.87</ecNumber>
    </recommendedName>
    <alternativeName>
        <fullName evidence="11 13">L-threonylcarbamoyladenylate synthase</fullName>
    </alternativeName>
</protein>
<dbReference type="Pfam" id="PF01300">
    <property type="entry name" value="Sua5_yciO_yrdC"/>
    <property type="match status" value="1"/>
</dbReference>
<dbReference type="GO" id="GO:0003725">
    <property type="term" value="F:double-stranded RNA binding"/>
    <property type="evidence" value="ECO:0007669"/>
    <property type="project" value="UniProtKB-UniRule"/>
</dbReference>
<keyword evidence="6 13" id="KW-0808">Transferase</keyword>
<comment type="catalytic activity">
    <reaction evidence="12 13">
        <text>L-threonine + hydrogencarbonate + ATP = L-threonylcarbamoyladenylate + diphosphate + H2O</text>
        <dbReference type="Rhea" id="RHEA:36407"/>
        <dbReference type="ChEBI" id="CHEBI:15377"/>
        <dbReference type="ChEBI" id="CHEBI:17544"/>
        <dbReference type="ChEBI" id="CHEBI:30616"/>
        <dbReference type="ChEBI" id="CHEBI:33019"/>
        <dbReference type="ChEBI" id="CHEBI:57926"/>
        <dbReference type="ChEBI" id="CHEBI:73682"/>
        <dbReference type="EC" id="2.7.7.87"/>
    </reaction>
</comment>
<dbReference type="PANTHER" id="PTHR17490:SF16">
    <property type="entry name" value="THREONYLCARBAMOYL-AMP SYNTHASE"/>
    <property type="match status" value="1"/>
</dbReference>
<evidence type="ECO:0000256" key="14">
    <source>
        <dbReference type="PIRSR" id="PIRSR004930-1"/>
    </source>
</evidence>
<name>A0A5B2VFF1_9HYPH</name>
<dbReference type="GO" id="GO:0005524">
    <property type="term" value="F:ATP binding"/>
    <property type="evidence" value="ECO:0007669"/>
    <property type="project" value="UniProtKB-UniRule"/>
</dbReference>
<dbReference type="PROSITE" id="PS51163">
    <property type="entry name" value="YRDC"/>
    <property type="match status" value="1"/>
</dbReference>
<evidence type="ECO:0000256" key="6">
    <source>
        <dbReference type="ARBA" id="ARBA00022679"/>
    </source>
</evidence>
<evidence type="ECO:0000256" key="8">
    <source>
        <dbReference type="ARBA" id="ARBA00022695"/>
    </source>
</evidence>
<keyword evidence="5 13" id="KW-0963">Cytoplasm</keyword>
<dbReference type="RefSeq" id="WP_149816854.1">
    <property type="nucleotide sequence ID" value="NZ_VUOA01000019.1"/>
</dbReference>
<feature type="binding site" evidence="14">
    <location>
        <position position="31"/>
    </location>
    <ligand>
        <name>L-threonine</name>
        <dbReference type="ChEBI" id="CHEBI:57926"/>
    </ligand>
</feature>
<evidence type="ECO:0000313" key="17">
    <source>
        <dbReference type="Proteomes" id="UP000323142"/>
    </source>
</evidence>
<proteinExistence type="inferred from homology"/>
<evidence type="ECO:0000256" key="7">
    <source>
        <dbReference type="ARBA" id="ARBA00022694"/>
    </source>
</evidence>
<dbReference type="GO" id="GO:0061710">
    <property type="term" value="F:L-threonylcarbamoyladenylate synthase"/>
    <property type="evidence" value="ECO:0007669"/>
    <property type="project" value="UniProtKB-EC"/>
</dbReference>
<feature type="binding site" evidence="14">
    <location>
        <position position="118"/>
    </location>
    <ligand>
        <name>ATP</name>
        <dbReference type="ChEBI" id="CHEBI:30616"/>
    </ligand>
</feature>
<feature type="binding site" evidence="14">
    <location>
        <position position="63"/>
    </location>
    <ligand>
        <name>ATP</name>
        <dbReference type="ChEBI" id="CHEBI:30616"/>
    </ligand>
</feature>
<dbReference type="PIRSF" id="PIRSF004930">
    <property type="entry name" value="Tln_factor_SUA5"/>
    <property type="match status" value="1"/>
</dbReference>
<feature type="binding site" evidence="14">
    <location>
        <position position="148"/>
    </location>
    <ligand>
        <name>ATP</name>
        <dbReference type="ChEBI" id="CHEBI:30616"/>
    </ligand>
</feature>
<comment type="similarity">
    <text evidence="2 13">Belongs to the SUA5 family.</text>
</comment>
<dbReference type="InterPro" id="IPR017945">
    <property type="entry name" value="DHBP_synth_RibB-like_a/b_dom"/>
</dbReference>
<feature type="binding site" evidence="14">
    <location>
        <position position="229"/>
    </location>
    <ligand>
        <name>ATP</name>
        <dbReference type="ChEBI" id="CHEBI:30616"/>
    </ligand>
</feature>
<comment type="subcellular location">
    <subcellularLocation>
        <location evidence="1 13">Cytoplasm</location>
    </subcellularLocation>
</comment>
<dbReference type="GO" id="GO:0008033">
    <property type="term" value="P:tRNA processing"/>
    <property type="evidence" value="ECO:0007669"/>
    <property type="project" value="UniProtKB-KW"/>
</dbReference>
<dbReference type="GO" id="GO:0000049">
    <property type="term" value="F:tRNA binding"/>
    <property type="evidence" value="ECO:0007669"/>
    <property type="project" value="TreeGrafter"/>
</dbReference>
<keyword evidence="8 13" id="KW-0548">Nucleotidyltransferase</keyword>
<dbReference type="InterPro" id="IPR005145">
    <property type="entry name" value="Sua5_C"/>
</dbReference>
<dbReference type="GO" id="GO:0006450">
    <property type="term" value="P:regulation of translational fidelity"/>
    <property type="evidence" value="ECO:0007669"/>
    <property type="project" value="TreeGrafter"/>
</dbReference>
<feature type="binding site" evidence="14">
    <location>
        <position position="140"/>
    </location>
    <ligand>
        <name>ATP</name>
        <dbReference type="ChEBI" id="CHEBI:30616"/>
    </ligand>
</feature>
<keyword evidence="9 13" id="KW-0547">Nucleotide-binding</keyword>
<evidence type="ECO:0000313" key="16">
    <source>
        <dbReference type="EMBL" id="KAA2237180.1"/>
    </source>
</evidence>
<dbReference type="FunFam" id="3.90.870.10:FF:000009">
    <property type="entry name" value="Threonylcarbamoyl-AMP synthase, putative"/>
    <property type="match status" value="1"/>
</dbReference>
<evidence type="ECO:0000256" key="5">
    <source>
        <dbReference type="ARBA" id="ARBA00022490"/>
    </source>
</evidence>
<dbReference type="Gene3D" id="3.40.50.11030">
    <property type="entry name" value="Threonylcarbamoyl-AMP synthase, C-terminal domain"/>
    <property type="match status" value="1"/>
</dbReference>
<dbReference type="Pfam" id="PF03481">
    <property type="entry name" value="Sua5_C"/>
    <property type="match status" value="1"/>
</dbReference>
<dbReference type="InterPro" id="IPR038385">
    <property type="entry name" value="Sua5/YwlC_C"/>
</dbReference>
<dbReference type="NCBIfam" id="TIGR00057">
    <property type="entry name" value="L-threonylcarbamoyladenylate synthase"/>
    <property type="match status" value="1"/>
</dbReference>
<dbReference type="SUPFAM" id="SSF55821">
    <property type="entry name" value="YrdC/RibB"/>
    <property type="match status" value="1"/>
</dbReference>
<evidence type="ECO:0000256" key="3">
    <source>
        <dbReference type="ARBA" id="ARBA00012584"/>
    </source>
</evidence>
<dbReference type="AlphaFoldDB" id="A0A5B2VFF1"/>
<evidence type="ECO:0000259" key="15">
    <source>
        <dbReference type="PROSITE" id="PS51163"/>
    </source>
</evidence>
<keyword evidence="17" id="KW-1185">Reference proteome</keyword>
<keyword evidence="7 13" id="KW-0819">tRNA processing</keyword>
<keyword evidence="10 13" id="KW-0067">ATP-binding</keyword>
<feature type="binding site" evidence="14">
    <location>
        <position position="192"/>
    </location>
    <ligand>
        <name>ATP</name>
        <dbReference type="ChEBI" id="CHEBI:30616"/>
    </ligand>
</feature>
<dbReference type="Gene3D" id="3.90.870.10">
    <property type="entry name" value="DHBP synthase"/>
    <property type="match status" value="1"/>
</dbReference>
<dbReference type="GO" id="GO:0005737">
    <property type="term" value="C:cytoplasm"/>
    <property type="evidence" value="ECO:0007669"/>
    <property type="project" value="UniProtKB-SubCell"/>
</dbReference>
<comment type="function">
    <text evidence="13">Required for the formation of a threonylcarbamoyl group on adenosine at position 37 (t(6)A37) in tRNAs that read codons beginning with adenine.</text>
</comment>
<feature type="binding site" evidence="14">
    <location>
        <position position="58"/>
    </location>
    <ligand>
        <name>ATP</name>
        <dbReference type="ChEBI" id="CHEBI:30616"/>
    </ligand>
</feature>
<dbReference type="Proteomes" id="UP000323142">
    <property type="component" value="Unassembled WGS sequence"/>
</dbReference>
<evidence type="ECO:0000256" key="13">
    <source>
        <dbReference type="PIRNR" id="PIRNR004930"/>
    </source>
</evidence>
<dbReference type="InterPro" id="IPR010923">
    <property type="entry name" value="T(6)A37_SUA5"/>
</dbReference>
<evidence type="ECO:0000256" key="9">
    <source>
        <dbReference type="ARBA" id="ARBA00022741"/>
    </source>
</evidence>
<feature type="binding site" evidence="14">
    <location>
        <position position="54"/>
    </location>
    <ligand>
        <name>ATP</name>
        <dbReference type="ChEBI" id="CHEBI:30616"/>
    </ligand>
</feature>
<dbReference type="InterPro" id="IPR006070">
    <property type="entry name" value="Sua5-like_dom"/>
</dbReference>
<feature type="binding site" evidence="14">
    <location>
        <position position="178"/>
    </location>
    <ligand>
        <name>L-threonine</name>
        <dbReference type="ChEBI" id="CHEBI:57926"/>
    </ligand>
</feature>
<evidence type="ECO:0000256" key="12">
    <source>
        <dbReference type="ARBA" id="ARBA00048366"/>
    </source>
</evidence>
<dbReference type="EMBL" id="VUOA01000019">
    <property type="protein sequence ID" value="KAA2237180.1"/>
    <property type="molecule type" value="Genomic_DNA"/>
</dbReference>
<evidence type="ECO:0000256" key="4">
    <source>
        <dbReference type="ARBA" id="ARBA00015492"/>
    </source>
</evidence>
<feature type="binding site" evidence="14">
    <location>
        <position position="138"/>
    </location>
    <ligand>
        <name>L-threonine</name>
        <dbReference type="ChEBI" id="CHEBI:57926"/>
    </ligand>
</feature>
<evidence type="ECO:0000256" key="1">
    <source>
        <dbReference type="ARBA" id="ARBA00004496"/>
    </source>
</evidence>
<feature type="domain" description="YrdC-like" evidence="15">
    <location>
        <begin position="9"/>
        <end position="196"/>
    </location>
</feature>
<sequence>MSRTERLSGGDVERAAQILRAGGLVAFPTETVYGLGADATDPRAVAGIYAAKNRPRFNPLIAHVPDLAAARLQGRFDGAALTLAERFWPGPLTLVVPLAEGGTVSELTRAGHDSVALRVPSHPLARALLAAAGRPIAAPSANRSGRISPTTAAHVLAGLDGRIDAILEGGATRVGVESTIIACLGGRPTLLRPGGVPREAIEAALGEGLAEAEEPGQAPRAPGMLASHYAPRARVRLRAREIRPGEAALLFGAGALPGVEAAAAVLDLSPQGDLAEAAANLFGHLHRLDATGAGTIAVAPIPRTGLGEAINDRLRRAAAERV</sequence>
<reference evidence="16 17" key="1">
    <citation type="submission" date="2019-09" db="EMBL/GenBank/DDBJ databases">
        <title>Salinarimonas rosea gen. nov., sp. nov., a new member of the a-2 subgroup of the Proteobacteria.</title>
        <authorList>
            <person name="Liu J."/>
        </authorList>
    </citation>
    <scope>NUCLEOTIDE SEQUENCE [LARGE SCALE GENOMIC DNA]</scope>
    <source>
        <strain evidence="16 17">BN140002</strain>
    </source>
</reference>
<reference evidence="16 17" key="2">
    <citation type="submission" date="2019-09" db="EMBL/GenBank/DDBJ databases">
        <authorList>
            <person name="Jin C."/>
        </authorList>
    </citation>
    <scope>NUCLEOTIDE SEQUENCE [LARGE SCALE GENOMIC DNA]</scope>
    <source>
        <strain evidence="16 17">BN140002</strain>
    </source>
</reference>
<evidence type="ECO:0000256" key="11">
    <source>
        <dbReference type="ARBA" id="ARBA00029774"/>
    </source>
</evidence>
<dbReference type="PANTHER" id="PTHR17490">
    <property type="entry name" value="SUA5"/>
    <property type="match status" value="1"/>
</dbReference>
<dbReference type="InterPro" id="IPR050156">
    <property type="entry name" value="TC-AMP_synthase_SUA5"/>
</dbReference>
<comment type="caution">
    <text evidence="16">The sequence shown here is derived from an EMBL/GenBank/DDBJ whole genome shotgun (WGS) entry which is preliminary data.</text>
</comment>
<organism evidence="16 17">
    <name type="scientific">Salinarimonas soli</name>
    <dbReference type="NCBI Taxonomy" id="1638099"/>
    <lineage>
        <taxon>Bacteria</taxon>
        <taxon>Pseudomonadati</taxon>
        <taxon>Pseudomonadota</taxon>
        <taxon>Alphaproteobacteria</taxon>
        <taxon>Hyphomicrobiales</taxon>
        <taxon>Salinarimonadaceae</taxon>
        <taxon>Salinarimonas</taxon>
    </lineage>
</organism>
<gene>
    <name evidence="16" type="ORF">F0L46_09195</name>
</gene>
<dbReference type="EC" id="2.7.7.87" evidence="3 13"/>
<evidence type="ECO:0000256" key="2">
    <source>
        <dbReference type="ARBA" id="ARBA00007663"/>
    </source>
</evidence>